<dbReference type="InterPro" id="IPR027417">
    <property type="entry name" value="P-loop_NTPase"/>
</dbReference>
<feature type="domain" description="Helicase C-terminal" evidence="13">
    <location>
        <begin position="463"/>
        <end position="640"/>
    </location>
</feature>
<keyword evidence="7" id="KW-0051">Antiviral defense</keyword>
<evidence type="ECO:0000256" key="4">
    <source>
        <dbReference type="ARBA" id="ARBA00022801"/>
    </source>
</evidence>
<evidence type="ECO:0000256" key="9">
    <source>
        <dbReference type="SAM" id="Coils"/>
    </source>
</evidence>
<comment type="similarity">
    <text evidence="8">Belongs to the helicase family. Dicer subfamily.</text>
</comment>
<feature type="compositionally biased region" description="Acidic residues" evidence="10">
    <location>
        <begin position="1662"/>
        <end position="1687"/>
    </location>
</feature>
<keyword evidence="5" id="KW-0347">Helicase</keyword>
<keyword evidence="3" id="KW-0547">Nucleotide-binding</keyword>
<organism evidence="15 16">
    <name type="scientific">Phyllosticta citribraziliensis</name>
    <dbReference type="NCBI Taxonomy" id="989973"/>
    <lineage>
        <taxon>Eukaryota</taxon>
        <taxon>Fungi</taxon>
        <taxon>Dikarya</taxon>
        <taxon>Ascomycota</taxon>
        <taxon>Pezizomycotina</taxon>
        <taxon>Dothideomycetes</taxon>
        <taxon>Dothideomycetes incertae sedis</taxon>
        <taxon>Botryosphaeriales</taxon>
        <taxon>Phyllostictaceae</taxon>
        <taxon>Phyllosticta</taxon>
    </lineage>
</organism>
<dbReference type="InterPro" id="IPR014001">
    <property type="entry name" value="Helicase_ATP-bd"/>
</dbReference>
<keyword evidence="16" id="KW-1185">Reference proteome</keyword>
<feature type="compositionally biased region" description="Low complexity" evidence="10">
    <location>
        <begin position="1"/>
        <end position="10"/>
    </location>
</feature>
<feature type="region of interest" description="Disordered" evidence="10">
    <location>
        <begin position="1537"/>
        <end position="1591"/>
    </location>
</feature>
<evidence type="ECO:0000313" key="15">
    <source>
        <dbReference type="EMBL" id="KAK7533965.1"/>
    </source>
</evidence>
<keyword evidence="2" id="KW-0677">Repeat</keyword>
<protein>
    <recommendedName>
        <fullName evidence="17">Dicer-like protein 2</fullName>
    </recommendedName>
</protein>
<feature type="compositionally biased region" description="Low complexity" evidence="10">
    <location>
        <begin position="1558"/>
        <end position="1571"/>
    </location>
</feature>
<feature type="domain" description="RNase III" evidence="11">
    <location>
        <begin position="1202"/>
        <end position="1391"/>
    </location>
</feature>
<dbReference type="Pfam" id="PF03368">
    <property type="entry name" value="Dicer_dimer"/>
    <property type="match status" value="1"/>
</dbReference>
<dbReference type="Gene3D" id="3.30.160.380">
    <property type="entry name" value="Dicer dimerisation domain"/>
    <property type="match status" value="1"/>
</dbReference>
<feature type="coiled-coil region" evidence="9">
    <location>
        <begin position="618"/>
        <end position="645"/>
    </location>
</feature>
<feature type="region of interest" description="Disordered" evidence="10">
    <location>
        <begin position="1766"/>
        <end position="1813"/>
    </location>
</feature>
<name>A0ABR1LFH4_9PEZI</name>
<dbReference type="InterPro" id="IPR038248">
    <property type="entry name" value="Dicer_dimer_sf"/>
</dbReference>
<reference evidence="15 16" key="1">
    <citation type="submission" date="2024-04" db="EMBL/GenBank/DDBJ databases">
        <title>Phyllosticta paracitricarpa is synonymous to the EU quarantine fungus P. citricarpa based on phylogenomic analyses.</title>
        <authorList>
            <consortium name="Lawrence Berkeley National Laboratory"/>
            <person name="Van ingen-buijs V.A."/>
            <person name="Van westerhoven A.C."/>
            <person name="Haridas S."/>
            <person name="Skiadas P."/>
            <person name="Martin F."/>
            <person name="Groenewald J.Z."/>
            <person name="Crous P.W."/>
            <person name="Seidl M.F."/>
        </authorList>
    </citation>
    <scope>NUCLEOTIDE SEQUENCE [LARGE SCALE GENOMIC DNA]</scope>
    <source>
        <strain evidence="15 16">CPC 17464</strain>
    </source>
</reference>
<evidence type="ECO:0000259" key="11">
    <source>
        <dbReference type="PROSITE" id="PS50142"/>
    </source>
</evidence>
<dbReference type="Pfam" id="PF00271">
    <property type="entry name" value="Helicase_C"/>
    <property type="match status" value="1"/>
</dbReference>
<keyword evidence="6" id="KW-0067">ATP-binding</keyword>
<evidence type="ECO:0000256" key="10">
    <source>
        <dbReference type="SAM" id="MobiDB-lite"/>
    </source>
</evidence>
<feature type="compositionally biased region" description="Basic and acidic residues" evidence="10">
    <location>
        <begin position="1537"/>
        <end position="1557"/>
    </location>
</feature>
<dbReference type="InterPro" id="IPR036389">
    <property type="entry name" value="RNase_III_sf"/>
</dbReference>
<feature type="compositionally biased region" description="Pro residues" evidence="10">
    <location>
        <begin position="1775"/>
        <end position="1785"/>
    </location>
</feature>
<evidence type="ECO:0000256" key="8">
    <source>
        <dbReference type="PROSITE-ProRule" id="PRU00657"/>
    </source>
</evidence>
<dbReference type="EMBL" id="JBBPEH010000009">
    <property type="protein sequence ID" value="KAK7533965.1"/>
    <property type="molecule type" value="Genomic_DNA"/>
</dbReference>
<evidence type="ECO:0000259" key="12">
    <source>
        <dbReference type="PROSITE" id="PS51192"/>
    </source>
</evidence>
<keyword evidence="8" id="KW-0694">RNA-binding</keyword>
<dbReference type="Gene3D" id="3.40.50.300">
    <property type="entry name" value="P-loop containing nucleotide triphosphate hydrolases"/>
    <property type="match status" value="2"/>
</dbReference>
<evidence type="ECO:0000313" key="16">
    <source>
        <dbReference type="Proteomes" id="UP001360953"/>
    </source>
</evidence>
<keyword evidence="1" id="KW-0930">Antiviral protein</keyword>
<evidence type="ECO:0000256" key="5">
    <source>
        <dbReference type="ARBA" id="ARBA00022806"/>
    </source>
</evidence>
<dbReference type="PROSITE" id="PS51192">
    <property type="entry name" value="HELICASE_ATP_BIND_1"/>
    <property type="match status" value="1"/>
</dbReference>
<accession>A0ABR1LFH4</accession>
<dbReference type="CDD" id="cd00593">
    <property type="entry name" value="RIBOc"/>
    <property type="match status" value="2"/>
</dbReference>
<dbReference type="PROSITE" id="PS51327">
    <property type="entry name" value="DICER_DSRBF"/>
    <property type="match status" value="1"/>
</dbReference>
<dbReference type="PANTHER" id="PTHR14950">
    <property type="entry name" value="DICER-RELATED"/>
    <property type="match status" value="1"/>
</dbReference>
<dbReference type="InterPro" id="IPR005034">
    <property type="entry name" value="Dicer_dimerisation"/>
</dbReference>
<dbReference type="Gene3D" id="1.10.1520.10">
    <property type="entry name" value="Ribonuclease III domain"/>
    <property type="match status" value="2"/>
</dbReference>
<dbReference type="GeneID" id="92033871"/>
<dbReference type="PROSITE" id="PS51194">
    <property type="entry name" value="HELICASE_CTER"/>
    <property type="match status" value="1"/>
</dbReference>
<dbReference type="Pfam" id="PF00636">
    <property type="entry name" value="Ribonuclease_3"/>
    <property type="match status" value="2"/>
</dbReference>
<comment type="caution">
    <text evidence="15">The sequence shown here is derived from an EMBL/GenBank/DDBJ whole genome shotgun (WGS) entry which is preliminary data.</text>
</comment>
<evidence type="ECO:0000256" key="6">
    <source>
        <dbReference type="ARBA" id="ARBA00022840"/>
    </source>
</evidence>
<dbReference type="Pfam" id="PF00270">
    <property type="entry name" value="DEAD"/>
    <property type="match status" value="1"/>
</dbReference>
<feature type="compositionally biased region" description="Acidic residues" evidence="10">
    <location>
        <begin position="1631"/>
        <end position="1642"/>
    </location>
</feature>
<dbReference type="SMART" id="SM00487">
    <property type="entry name" value="DEXDc"/>
    <property type="match status" value="1"/>
</dbReference>
<feature type="domain" description="Dicer dsRNA-binding fold" evidence="14">
    <location>
        <begin position="663"/>
        <end position="758"/>
    </location>
</feature>
<keyword evidence="9" id="KW-0175">Coiled coil</keyword>
<dbReference type="InterPro" id="IPR000999">
    <property type="entry name" value="RNase_III_dom"/>
</dbReference>
<keyword evidence="4" id="KW-0378">Hydrolase</keyword>
<dbReference type="SMART" id="SM00490">
    <property type="entry name" value="HELICc"/>
    <property type="match status" value="1"/>
</dbReference>
<evidence type="ECO:0000259" key="13">
    <source>
        <dbReference type="PROSITE" id="PS51194"/>
    </source>
</evidence>
<dbReference type="Proteomes" id="UP001360953">
    <property type="component" value="Unassembled WGS sequence"/>
</dbReference>
<feature type="region of interest" description="Disordered" evidence="10">
    <location>
        <begin position="1394"/>
        <end position="1418"/>
    </location>
</feature>
<dbReference type="InterPro" id="IPR001650">
    <property type="entry name" value="Helicase_C-like"/>
</dbReference>
<feature type="domain" description="RNase III" evidence="11">
    <location>
        <begin position="1025"/>
        <end position="1158"/>
    </location>
</feature>
<dbReference type="PANTHER" id="PTHR14950:SF37">
    <property type="entry name" value="ENDORIBONUCLEASE DICER"/>
    <property type="match status" value="1"/>
</dbReference>
<dbReference type="CDD" id="cd18802">
    <property type="entry name" value="SF2_C_dicer"/>
    <property type="match status" value="1"/>
</dbReference>
<proteinExistence type="inferred from homology"/>
<evidence type="ECO:0000259" key="14">
    <source>
        <dbReference type="PROSITE" id="PS51327"/>
    </source>
</evidence>
<feature type="compositionally biased region" description="Acidic residues" evidence="10">
    <location>
        <begin position="1694"/>
        <end position="1716"/>
    </location>
</feature>
<evidence type="ECO:0000256" key="2">
    <source>
        <dbReference type="ARBA" id="ARBA00022737"/>
    </source>
</evidence>
<dbReference type="InterPro" id="IPR011545">
    <property type="entry name" value="DEAD/DEAH_box_helicase_dom"/>
</dbReference>
<dbReference type="SUPFAM" id="SSF69065">
    <property type="entry name" value="RNase III domain-like"/>
    <property type="match status" value="2"/>
</dbReference>
<sequence length="1813" mass="204290">MKKVPTIFPIVPSPSPSPTTSRALARSNNGMSMLRTFPRAFLASRHVGSLRLRAAVTSTKSCSFRRASAPTIRCFTSSRLAYSNNPTITMVEVNSASPLKSQFSFRLRSYQTEMVEESLKQNIIVTMDTGSGKTHIAIARTDTELQRCDPDKLVWFLAPTVPLCDQQARLFERYLPAYTLRFLSGKNNVDSWSNQGIWDAVLKDTRIVVSTPQILHDALSHGFVKMSKIALLIFDEAHMCRGRHPASKIMQDFYHSNRFHDEQTSLPHILGLTATPVVSASCKDLGVIEKSLNALAMAPKTHRTELIQYTHKPVLIQLSYEASESRLQEEPAPILLALSRAYYGYDIEQDPYIISLRQRSLEETGHAQEKTFHELTELLQNRKTYVHDQLKRLYLHALNIFDELGAAATDFYVRSVIEKFGNYASKMRMMFADWSDEEGKVLKNIFSELKSCPRNQTEWIPPKMEALIQFLVSEARPDFTCIVFATQRATVVAMQFLLANHPQTRELFSIGTFVGMSSIAGKRKSSLALCDLASVKQQEETLDDFRTGKKNLIISTSVLEEGIDISTCNTVICFDAPPNMKSFVQRRGRARKQDSKYVIMLPNDSPLVKSPENWTRLEEEMQAVYQNHLREIERAEDQEQQDEEGHLEYRIESTGATLNLDNSVQHLHHFCSMLGFKPLHMDPRPEFSFKQDDSGLIIASVDLPAVLEAKLRHHESEGAWKTERCARKAAAFQAYKALHQSGLVNDNLLPLTEYSDHDPFNDADKNPFADTPSLLQIPDRVDPWEPIAADMLQNYGEKKWSRVKISLELEEGYFEIVMSLPAPVVAPPSELKVYWNTGETHALRFNVLEPVTYTVEAVETLQASTYALLSSAAIQVEEPKNPVVLCERWVDPIPREGRAFTCAKLPAEYVHQVLSNQGKPTIGLVSMRSEPMGPRYRFKGFSETEGILNMELTSCPKPKGLVLLKNNNHNAVHKRKVESRPASECLVDSIPLGYSILARCLPPVLHQMELLMVADQLCKTTLAEIRYNDPKLVLRAISASGAMELDYERLENLGDSILKFITCLNIHAEHLTWPESYLTRRKDKIVSNSVLTKASLNVGLDKFLVKEVFNSDKHWKLRSAFNIISDAKSRQTTRRKASSKLLADVVESLIGAAYVEGGMPKVLRCVKTLLPFYSWKSVDDRRSVLACYASSQAEQVGKPLHLEQLEELLGYKFNNPYLLLEAITHGSANSSYGIPTSSYQRLEFLGDSILDMLVSRRVYAFGKELSPGSMHSVKTAVVNEGILNFLVFECAQIRPIHRVRVDQETGEATVEEQGEYKRTALWHWIRHSSPTLMQTFKESEAQHEEMRSKIWEALQNDDVFPWKFFNPSEAITKVPSDVVEAILGAIFIDSAQNPAPSSTGAADAGTDTDADDPSPLDGQAAGMSACEGFLERLGLLEILNRILRDNVNCGGQRARLLRYVSADLRDKFKFHAFFDEETGLWSSRILLDNRVLIQKDEVKAKSRGAAIREGADRAFLKMRRAATEGIKYHLVGRKATARDRAEPTSDFKESWSPELEPRSSQTTQSRESSSSVYLSADEDLGERVELPDDDDDQIFYAADDGTDDLDLFDARAKERFEEEVGYERGENVAGVEEEIEEMEDKEMESKAMEDHEMVDQEVKDEPMDDEGLESEETEGQEQEGEEMEGVEVEGKDLEAEEMDAEDIESEEMESEPEVEELLQKKVMDSKVRVSGLVLKRLVEEARKLRNMKTGALYRVRGVKGHFIKGNKLGDYGTYVPPPPPSPPQHPSHGEDQNSEPENSHADGCAQDVEKGSG</sequence>
<evidence type="ECO:0000256" key="7">
    <source>
        <dbReference type="ARBA" id="ARBA00023118"/>
    </source>
</evidence>
<evidence type="ECO:0000256" key="3">
    <source>
        <dbReference type="ARBA" id="ARBA00022741"/>
    </source>
</evidence>
<dbReference type="SMART" id="SM00535">
    <property type="entry name" value="RIBOc"/>
    <property type="match status" value="2"/>
</dbReference>
<feature type="region of interest" description="Disordered" evidence="10">
    <location>
        <begin position="1619"/>
        <end position="1717"/>
    </location>
</feature>
<gene>
    <name evidence="15" type="ORF">J3D65DRAFT_631953</name>
</gene>
<feature type="domain" description="Helicase ATP-binding" evidence="12">
    <location>
        <begin position="114"/>
        <end position="276"/>
    </location>
</feature>
<evidence type="ECO:0008006" key="17">
    <source>
        <dbReference type="Google" id="ProtNLM"/>
    </source>
</evidence>
<dbReference type="RefSeq" id="XP_066653004.1">
    <property type="nucleotide sequence ID" value="XM_066800965.1"/>
</dbReference>
<dbReference type="PROSITE" id="PS00517">
    <property type="entry name" value="RNASE_3_1"/>
    <property type="match status" value="1"/>
</dbReference>
<feature type="region of interest" description="Disordered" evidence="10">
    <location>
        <begin position="1"/>
        <end position="24"/>
    </location>
</feature>
<dbReference type="CDD" id="cd18034">
    <property type="entry name" value="DEXHc_dicer"/>
    <property type="match status" value="1"/>
</dbReference>
<feature type="compositionally biased region" description="Basic and acidic residues" evidence="10">
    <location>
        <begin position="1643"/>
        <end position="1661"/>
    </location>
</feature>
<evidence type="ECO:0000256" key="1">
    <source>
        <dbReference type="ARBA" id="ARBA00022721"/>
    </source>
</evidence>
<dbReference type="SUPFAM" id="SSF52540">
    <property type="entry name" value="P-loop containing nucleoside triphosphate hydrolases"/>
    <property type="match status" value="1"/>
</dbReference>
<dbReference type="PROSITE" id="PS50142">
    <property type="entry name" value="RNASE_3_2"/>
    <property type="match status" value="2"/>
</dbReference>